<evidence type="ECO:0000256" key="5">
    <source>
        <dbReference type="ARBA" id="ARBA00022840"/>
    </source>
</evidence>
<dbReference type="VEuPathDB" id="VectorBase:BGLAX_052235"/>
<dbReference type="RefSeq" id="XP_013072756.1">
    <property type="nucleotide sequence ID" value="XM_013217302.2"/>
</dbReference>
<evidence type="ECO:0000256" key="3">
    <source>
        <dbReference type="ARBA" id="ARBA00022741"/>
    </source>
</evidence>
<evidence type="ECO:0000256" key="2">
    <source>
        <dbReference type="ARBA" id="ARBA00022679"/>
    </source>
</evidence>
<dbReference type="KEGG" id="bgt:106059634"/>
<evidence type="ECO:0000256" key="1">
    <source>
        <dbReference type="ARBA" id="ARBA00022527"/>
    </source>
</evidence>
<keyword evidence="1" id="KW-0723">Serine/threonine-protein kinase</keyword>
<dbReference type="Gene3D" id="3.20.200.10">
    <property type="entry name" value="MHCK/EF2 kinase"/>
    <property type="match status" value="1"/>
</dbReference>
<feature type="region of interest" description="Disordered" evidence="6">
    <location>
        <begin position="415"/>
        <end position="434"/>
    </location>
</feature>
<evidence type="ECO:0000313" key="10">
    <source>
        <dbReference type="Proteomes" id="UP001165740"/>
    </source>
</evidence>
<name>A0A2C9L781_BIOGL</name>
<dbReference type="InterPro" id="IPR051852">
    <property type="entry name" value="Alpha-type_PK"/>
</dbReference>
<dbReference type="OrthoDB" id="301415at2759"/>
<dbReference type="CDD" id="cd04515">
    <property type="entry name" value="Alpha_kinase"/>
    <property type="match status" value="1"/>
</dbReference>
<evidence type="ECO:0000259" key="7">
    <source>
        <dbReference type="PROSITE" id="PS51158"/>
    </source>
</evidence>
<dbReference type="Pfam" id="PF02816">
    <property type="entry name" value="Alpha_kinase"/>
    <property type="match status" value="1"/>
</dbReference>
<keyword evidence="2" id="KW-0808">Transferase</keyword>
<reference evidence="11" key="2">
    <citation type="submission" date="2025-04" db="UniProtKB">
        <authorList>
            <consortium name="RefSeq"/>
        </authorList>
    </citation>
    <scope>IDENTIFICATION</scope>
</reference>
<dbReference type="PROSITE" id="PS51158">
    <property type="entry name" value="ALPHA_KINASE"/>
    <property type="match status" value="1"/>
</dbReference>
<dbReference type="VEuPathDB" id="VectorBase:BGLB027843"/>
<protein>
    <submittedName>
        <fullName evidence="11">Uncharacterized protein LOC106059634 isoform X1</fullName>
    </submittedName>
</protein>
<dbReference type="Proteomes" id="UP000076420">
    <property type="component" value="Unassembled WGS sequence"/>
</dbReference>
<keyword evidence="5" id="KW-0067">ATP-binding</keyword>
<dbReference type="GO" id="GO:0005524">
    <property type="term" value="F:ATP binding"/>
    <property type="evidence" value="ECO:0007669"/>
    <property type="project" value="UniProtKB-KW"/>
</dbReference>
<keyword evidence="4" id="KW-0418">Kinase</keyword>
<evidence type="ECO:0000256" key="6">
    <source>
        <dbReference type="SAM" id="MobiDB-lite"/>
    </source>
</evidence>
<dbReference type="SMART" id="SM00811">
    <property type="entry name" value="Alpha_kinase"/>
    <property type="match status" value="1"/>
</dbReference>
<dbReference type="PANTHER" id="PTHR45992">
    <property type="entry name" value="EUKARYOTIC ELONGATION FACTOR 2 KINASE-RELATED"/>
    <property type="match status" value="1"/>
</dbReference>
<evidence type="ECO:0000313" key="11">
    <source>
        <dbReference type="RefSeq" id="XP_013072756.1"/>
    </source>
</evidence>
<dbReference type="GO" id="GO:0004674">
    <property type="term" value="F:protein serine/threonine kinase activity"/>
    <property type="evidence" value="ECO:0007669"/>
    <property type="project" value="UniProtKB-KW"/>
</dbReference>
<dbReference type="EnsemblMetazoa" id="BGLB027843-RC">
    <property type="protein sequence ID" value="BGLB027843-PC"/>
    <property type="gene ID" value="BGLB027843"/>
</dbReference>
<organism evidence="8 9">
    <name type="scientific">Biomphalaria glabrata</name>
    <name type="common">Bloodfluke planorb</name>
    <name type="synonym">Freshwater snail</name>
    <dbReference type="NCBI Taxonomy" id="6526"/>
    <lineage>
        <taxon>Eukaryota</taxon>
        <taxon>Metazoa</taxon>
        <taxon>Spiralia</taxon>
        <taxon>Lophotrochozoa</taxon>
        <taxon>Mollusca</taxon>
        <taxon>Gastropoda</taxon>
        <taxon>Heterobranchia</taxon>
        <taxon>Euthyneura</taxon>
        <taxon>Panpulmonata</taxon>
        <taxon>Hygrophila</taxon>
        <taxon>Lymnaeoidea</taxon>
        <taxon>Planorbidae</taxon>
        <taxon>Biomphalaria</taxon>
    </lineage>
</organism>
<keyword evidence="3" id="KW-0547">Nucleotide-binding</keyword>
<evidence type="ECO:0000256" key="4">
    <source>
        <dbReference type="ARBA" id="ARBA00022777"/>
    </source>
</evidence>
<dbReference type="InterPro" id="IPR011009">
    <property type="entry name" value="Kinase-like_dom_sf"/>
</dbReference>
<dbReference type="Proteomes" id="UP001165740">
    <property type="component" value="Chromosome 5"/>
</dbReference>
<evidence type="ECO:0000313" key="8">
    <source>
        <dbReference type="EnsemblMetazoa" id="BGLB027843-PC"/>
    </source>
</evidence>
<sequence length="494" mass="56644">MVILECIYCRFTLKFIKSCGSLRQKQMGQAMTSETLSISGGDGYRYWVGLTMKPFKRGCKKTMYKGVLLGHGPRQWEKVVTKAFTDIQGTKELWTFEVQKSYLTKKLAAEFILQFPGECKIRVVVPGIVQMDKVSNLNKWLASRKGKRSLDQDEWISIEELIPGHMVRYCPWTAEHHKEEHADSKHLQTFSHFTYKYSDGQFVACDFQGVCQNRDSLPYYIFTDSTIHSLNKRYGLFDKGEYGMTEFFKLHKCTNICKNWPKPTPLTPPPPFSVACAQRFEQMIPPYFENIIFQSSSAASLDTDDPYATDGSSCRPVSGIRRRHASDHQTRQQSRPTQIAADLTNASSLRQRRSSYYENVQGLNQGEPLPPTYESLGDISTENDSIKLNNNHAVLTASNSCPMLDINHSTNVRPPIDQWGRSRTYDEPDTLQTSTPLYDEESRLRSWSENTLNMNLLQRRLVHNMHANGREMDSVLPPLMFSSRNTTDAQFTNR</sequence>
<keyword evidence="10" id="KW-1185">Reference proteome</keyword>
<dbReference type="PANTHER" id="PTHR45992:SF11">
    <property type="entry name" value="ALPHA-TYPE PROTEIN KINASE DOMAIN-CONTAINING PROTEIN"/>
    <property type="match status" value="1"/>
</dbReference>
<accession>A0A2C9L781</accession>
<proteinExistence type="predicted"/>
<dbReference type="AlphaFoldDB" id="A0A2C9L781"/>
<feature type="domain" description="Alpha-type protein kinase" evidence="7">
    <location>
        <begin position="14"/>
        <end position="269"/>
    </location>
</feature>
<dbReference type="InterPro" id="IPR004166">
    <property type="entry name" value="a-kinase_dom"/>
</dbReference>
<evidence type="ECO:0000313" key="9">
    <source>
        <dbReference type="Proteomes" id="UP000076420"/>
    </source>
</evidence>
<dbReference type="SUPFAM" id="SSF56112">
    <property type="entry name" value="Protein kinase-like (PK-like)"/>
    <property type="match status" value="1"/>
</dbReference>
<gene>
    <name evidence="8" type="primary">106059634</name>
    <name evidence="11" type="synonym">LOC106059634</name>
</gene>
<reference evidence="8" key="1">
    <citation type="submission" date="2020-05" db="UniProtKB">
        <authorList>
            <consortium name="EnsemblMetazoa"/>
        </authorList>
    </citation>
    <scope>IDENTIFICATION</scope>
    <source>
        <strain evidence="8">BB02</strain>
    </source>
</reference>
<dbReference type="GeneID" id="106059634"/>
<feature type="region of interest" description="Disordered" evidence="6">
    <location>
        <begin position="303"/>
        <end position="338"/>
    </location>
</feature>